<sequence length="49" mass="5435">METQDYAIAALEPEQLDELRTMERRLSERAGHPISLVAYEAAPGSTDSD</sequence>
<keyword evidence="2" id="KW-1185">Reference proteome</keyword>
<dbReference type="EMBL" id="JBHSED010000013">
    <property type="protein sequence ID" value="MFC4303379.1"/>
    <property type="molecule type" value="Genomic_DNA"/>
</dbReference>
<comment type="caution">
    <text evidence="1">The sequence shown here is derived from an EMBL/GenBank/DDBJ whole genome shotgun (WGS) entry which is preliminary data.</text>
</comment>
<organism evidence="1 2">
    <name type="scientific">Cohnella boryungensis</name>
    <dbReference type="NCBI Taxonomy" id="768479"/>
    <lineage>
        <taxon>Bacteria</taxon>
        <taxon>Bacillati</taxon>
        <taxon>Bacillota</taxon>
        <taxon>Bacilli</taxon>
        <taxon>Bacillales</taxon>
        <taxon>Paenibacillaceae</taxon>
        <taxon>Cohnella</taxon>
    </lineage>
</organism>
<evidence type="ECO:0000313" key="1">
    <source>
        <dbReference type="EMBL" id="MFC4303379.1"/>
    </source>
</evidence>
<gene>
    <name evidence="1" type="ORF">ACFO1S_07935</name>
</gene>
<proteinExistence type="predicted"/>
<reference evidence="2" key="1">
    <citation type="journal article" date="2019" name="Int. J. Syst. Evol. Microbiol.">
        <title>The Global Catalogue of Microorganisms (GCM) 10K type strain sequencing project: providing services to taxonomists for standard genome sequencing and annotation.</title>
        <authorList>
            <consortium name="The Broad Institute Genomics Platform"/>
            <consortium name="The Broad Institute Genome Sequencing Center for Infectious Disease"/>
            <person name="Wu L."/>
            <person name="Ma J."/>
        </authorList>
    </citation>
    <scope>NUCLEOTIDE SEQUENCE [LARGE SCALE GENOMIC DNA]</scope>
    <source>
        <strain evidence="2">CGMCC 4.1641</strain>
    </source>
</reference>
<dbReference type="Proteomes" id="UP001595755">
    <property type="component" value="Unassembled WGS sequence"/>
</dbReference>
<accession>A0ABV8S716</accession>
<protein>
    <submittedName>
        <fullName evidence="1">Uncharacterized protein</fullName>
    </submittedName>
</protein>
<name>A0ABV8S716_9BACL</name>
<evidence type="ECO:0000313" key="2">
    <source>
        <dbReference type="Proteomes" id="UP001595755"/>
    </source>
</evidence>
<dbReference type="RefSeq" id="WP_204602896.1">
    <property type="nucleotide sequence ID" value="NZ_JBHSED010000013.1"/>
</dbReference>